<keyword evidence="2" id="KW-0547">Nucleotide-binding</keyword>
<dbReference type="AlphaFoldDB" id="A0A6J7QY73"/>
<evidence type="ECO:0000256" key="3">
    <source>
        <dbReference type="ARBA" id="ARBA00022840"/>
    </source>
</evidence>
<proteinExistence type="predicted"/>
<keyword evidence="1" id="KW-0813">Transport</keyword>
<feature type="domain" description="ABC transporter" evidence="5">
    <location>
        <begin position="5"/>
        <end position="230"/>
    </location>
</feature>
<dbReference type="InterPro" id="IPR027417">
    <property type="entry name" value="P-loop_NTPase"/>
</dbReference>
<dbReference type="InterPro" id="IPR017871">
    <property type="entry name" value="ABC_transporter-like_CS"/>
</dbReference>
<dbReference type="EMBL" id="CAFBLT010000001">
    <property type="protein sequence ID" value="CAB4871533.1"/>
    <property type="molecule type" value="Genomic_DNA"/>
</dbReference>
<sequence length="314" mass="33311">MESAIAIRDLTVRHGDLVAVDHLSLTIGHGEVVALLGPNGAGKTTTVETLEGYRSPTSGSVSVLGFDPISERRHLVTSMGVMLQQGGVYPIMTPLQALRLFSSYYEHALSPESLLERLGLLGVATTPWRRLSGGEQQRVSLALALIGKPTVLFLDEPTAGVDLHGRHAIREVIAEQASHGTTVLITTHEMAEAQASADRVAILHRGKLALSGSLDELTGGGVFFQAPPGLDTVSLGEALSESVEETLPGRYKIMSETSPTLVAALGTWLAEQGATLGELRSGASLEDTYVGIVGDLAHEPPSEPTTSSRRTRRR</sequence>
<protein>
    <submittedName>
        <fullName evidence="7">Unannotated protein</fullName>
    </submittedName>
</protein>
<keyword evidence="3" id="KW-0067">ATP-binding</keyword>
<dbReference type="Pfam" id="PF00005">
    <property type="entry name" value="ABC_tran"/>
    <property type="match status" value="1"/>
</dbReference>
<evidence type="ECO:0000256" key="2">
    <source>
        <dbReference type="ARBA" id="ARBA00022741"/>
    </source>
</evidence>
<dbReference type="Gene3D" id="3.40.50.300">
    <property type="entry name" value="P-loop containing nucleotide triphosphate hydrolases"/>
    <property type="match status" value="1"/>
</dbReference>
<evidence type="ECO:0000313" key="7">
    <source>
        <dbReference type="EMBL" id="CAB5019322.1"/>
    </source>
</evidence>
<evidence type="ECO:0000259" key="5">
    <source>
        <dbReference type="PROSITE" id="PS50893"/>
    </source>
</evidence>
<dbReference type="PROSITE" id="PS00211">
    <property type="entry name" value="ABC_TRANSPORTER_1"/>
    <property type="match status" value="1"/>
</dbReference>
<dbReference type="InterPro" id="IPR050763">
    <property type="entry name" value="ABC_transporter_ATP-binding"/>
</dbReference>
<dbReference type="PROSITE" id="PS50893">
    <property type="entry name" value="ABC_TRANSPORTER_2"/>
    <property type="match status" value="1"/>
</dbReference>
<dbReference type="SUPFAM" id="SSF52540">
    <property type="entry name" value="P-loop containing nucleoside triphosphate hydrolases"/>
    <property type="match status" value="1"/>
</dbReference>
<feature type="region of interest" description="Disordered" evidence="4">
    <location>
        <begin position="295"/>
        <end position="314"/>
    </location>
</feature>
<dbReference type="PANTHER" id="PTHR42711">
    <property type="entry name" value="ABC TRANSPORTER ATP-BINDING PROTEIN"/>
    <property type="match status" value="1"/>
</dbReference>
<dbReference type="InterPro" id="IPR003593">
    <property type="entry name" value="AAA+_ATPase"/>
</dbReference>
<evidence type="ECO:0000256" key="1">
    <source>
        <dbReference type="ARBA" id="ARBA00022448"/>
    </source>
</evidence>
<dbReference type="InterPro" id="IPR003439">
    <property type="entry name" value="ABC_transporter-like_ATP-bd"/>
</dbReference>
<dbReference type="PANTHER" id="PTHR42711:SF16">
    <property type="entry name" value="ABC TRANSPORTER ATP-BINDING PROTEIN"/>
    <property type="match status" value="1"/>
</dbReference>
<dbReference type="CDD" id="cd03230">
    <property type="entry name" value="ABC_DR_subfamily_A"/>
    <property type="match status" value="1"/>
</dbReference>
<evidence type="ECO:0000256" key="4">
    <source>
        <dbReference type="SAM" id="MobiDB-lite"/>
    </source>
</evidence>
<dbReference type="GO" id="GO:0016887">
    <property type="term" value="F:ATP hydrolysis activity"/>
    <property type="evidence" value="ECO:0007669"/>
    <property type="project" value="InterPro"/>
</dbReference>
<evidence type="ECO:0000313" key="6">
    <source>
        <dbReference type="EMBL" id="CAB4871533.1"/>
    </source>
</evidence>
<gene>
    <name evidence="6" type="ORF">UFOPK3427_00830</name>
    <name evidence="7" type="ORF">UFOPK4112_00813</name>
</gene>
<reference evidence="7" key="1">
    <citation type="submission" date="2020-05" db="EMBL/GenBank/DDBJ databases">
        <authorList>
            <person name="Chiriac C."/>
            <person name="Salcher M."/>
            <person name="Ghai R."/>
            <person name="Kavagutti S V."/>
        </authorList>
    </citation>
    <scope>NUCLEOTIDE SEQUENCE</scope>
</reference>
<accession>A0A6J7QY73</accession>
<dbReference type="SMART" id="SM00382">
    <property type="entry name" value="AAA"/>
    <property type="match status" value="1"/>
</dbReference>
<dbReference type="GO" id="GO:0005524">
    <property type="term" value="F:ATP binding"/>
    <property type="evidence" value="ECO:0007669"/>
    <property type="project" value="UniProtKB-KW"/>
</dbReference>
<organism evidence="7">
    <name type="scientific">freshwater metagenome</name>
    <dbReference type="NCBI Taxonomy" id="449393"/>
    <lineage>
        <taxon>unclassified sequences</taxon>
        <taxon>metagenomes</taxon>
        <taxon>ecological metagenomes</taxon>
    </lineage>
</organism>
<dbReference type="EMBL" id="CAFBPM010000006">
    <property type="protein sequence ID" value="CAB5019322.1"/>
    <property type="molecule type" value="Genomic_DNA"/>
</dbReference>
<name>A0A6J7QY73_9ZZZZ</name>